<gene>
    <name evidence="6" type="ORF">PROFUN_04878</name>
</gene>
<proteinExistence type="inferred from homology"/>
<sequence length="187" mass="21724">MHSAVQMFDPSTTIFHEYQIVGRPNPTATQPEPKIYKMVLFAKNPIHAKSRFWYFLSRQVKVKRTSGEVLSVSEIFEKSPLVVKNFGIVLRYDSRTGTTNLYKEYRDTTRVGAVQQLYSDLAGRYRARFRSVQIISVDEVANKDVRRANTKQFLNPKLKFPLPHRITSVPKALRRTYAQTRPGTYKH</sequence>
<dbReference type="InterPro" id="IPR021138">
    <property type="entry name" value="Ribosomal_eL20_eukaryotes"/>
</dbReference>
<dbReference type="AlphaFoldDB" id="A0A2P6NF31"/>
<name>A0A2P6NF31_9EUKA</name>
<dbReference type="PANTHER" id="PTHR10052">
    <property type="entry name" value="60S RIBOSOMAL PROTEIN L18A"/>
    <property type="match status" value="1"/>
</dbReference>
<dbReference type="FunCoup" id="A0A2P6NF31">
    <property type="interactions" value="527"/>
</dbReference>
<comment type="similarity">
    <text evidence="1 4">Belongs to the eukaryotic ribosomal protein eL20 family.</text>
</comment>
<keyword evidence="7" id="KW-1185">Reference proteome</keyword>
<evidence type="ECO:0000313" key="6">
    <source>
        <dbReference type="EMBL" id="PRP82573.1"/>
    </source>
</evidence>
<dbReference type="GO" id="GO:0003735">
    <property type="term" value="F:structural constituent of ribosome"/>
    <property type="evidence" value="ECO:0007669"/>
    <property type="project" value="InterPro"/>
</dbReference>
<dbReference type="FunFam" id="3.10.20.10:FF:000002">
    <property type="entry name" value="60S ribosomal protein L18a"/>
    <property type="match status" value="1"/>
</dbReference>
<dbReference type="InParanoid" id="A0A2P6NF31"/>
<comment type="caution">
    <text evidence="6">The sequence shown here is derived from an EMBL/GenBank/DDBJ whole genome shotgun (WGS) entry which is preliminary data.</text>
</comment>
<dbReference type="FunFam" id="3.10.20.10:FF:000001">
    <property type="entry name" value="60S ribosomal protein L18a"/>
    <property type="match status" value="1"/>
</dbReference>
<keyword evidence="3 4" id="KW-0687">Ribonucleoprotein</keyword>
<dbReference type="Proteomes" id="UP000241769">
    <property type="component" value="Unassembled WGS sequence"/>
</dbReference>
<evidence type="ECO:0000256" key="2">
    <source>
        <dbReference type="ARBA" id="ARBA00022980"/>
    </source>
</evidence>
<dbReference type="Pfam" id="PF01775">
    <property type="entry name" value="Ribosomal_L18A"/>
    <property type="match status" value="1"/>
</dbReference>
<accession>A0A2P6NF31</accession>
<dbReference type="HAMAP" id="MF_00273">
    <property type="entry name" value="Ribosomal_eL20"/>
    <property type="match status" value="1"/>
</dbReference>
<reference evidence="6 7" key="1">
    <citation type="journal article" date="2018" name="Genome Biol. Evol.">
        <title>Multiple Roots of Fruiting Body Formation in Amoebozoa.</title>
        <authorList>
            <person name="Hillmann F."/>
            <person name="Forbes G."/>
            <person name="Novohradska S."/>
            <person name="Ferling I."/>
            <person name="Riege K."/>
            <person name="Groth M."/>
            <person name="Westermann M."/>
            <person name="Marz M."/>
            <person name="Spaller T."/>
            <person name="Winckler T."/>
            <person name="Schaap P."/>
            <person name="Glockner G."/>
        </authorList>
    </citation>
    <scope>NUCLEOTIDE SEQUENCE [LARGE SCALE GENOMIC DNA]</scope>
    <source>
        <strain evidence="6 7">Jena</strain>
    </source>
</reference>
<evidence type="ECO:0000256" key="1">
    <source>
        <dbReference type="ARBA" id="ARBA00009362"/>
    </source>
</evidence>
<dbReference type="GO" id="GO:0006412">
    <property type="term" value="P:translation"/>
    <property type="evidence" value="ECO:0007669"/>
    <property type="project" value="InterPro"/>
</dbReference>
<dbReference type="PIRSF" id="PIRSF002190">
    <property type="entry name" value="Ribosomal_L18a"/>
    <property type="match status" value="1"/>
</dbReference>
<dbReference type="OrthoDB" id="13414at2759"/>
<evidence type="ECO:0000256" key="4">
    <source>
        <dbReference type="PIRNR" id="PIRNR002190"/>
    </source>
</evidence>
<evidence type="ECO:0000259" key="5">
    <source>
        <dbReference type="Pfam" id="PF01775"/>
    </source>
</evidence>
<feature type="domain" description="Large ribosomal subunit protein eL20" evidence="5">
    <location>
        <begin position="16"/>
        <end position="137"/>
    </location>
</feature>
<dbReference type="GO" id="GO:0005840">
    <property type="term" value="C:ribosome"/>
    <property type="evidence" value="ECO:0007669"/>
    <property type="project" value="UniProtKB-KW"/>
</dbReference>
<dbReference type="Gene3D" id="3.10.20.10">
    <property type="match status" value="2"/>
</dbReference>
<evidence type="ECO:0000313" key="7">
    <source>
        <dbReference type="Proteomes" id="UP000241769"/>
    </source>
</evidence>
<dbReference type="EMBL" id="MDYQ01000100">
    <property type="protein sequence ID" value="PRP82573.1"/>
    <property type="molecule type" value="Genomic_DNA"/>
</dbReference>
<dbReference type="InterPro" id="IPR028877">
    <property type="entry name" value="Ribosomal_eL20"/>
</dbReference>
<evidence type="ECO:0000256" key="3">
    <source>
        <dbReference type="ARBA" id="ARBA00023274"/>
    </source>
</evidence>
<organism evidence="6 7">
    <name type="scientific">Planoprotostelium fungivorum</name>
    <dbReference type="NCBI Taxonomy" id="1890364"/>
    <lineage>
        <taxon>Eukaryota</taxon>
        <taxon>Amoebozoa</taxon>
        <taxon>Evosea</taxon>
        <taxon>Variosea</taxon>
        <taxon>Cavosteliida</taxon>
        <taxon>Cavosteliaceae</taxon>
        <taxon>Planoprotostelium</taxon>
    </lineage>
</organism>
<protein>
    <recommendedName>
        <fullName evidence="4">60S ribosomal protein L18a</fullName>
    </recommendedName>
</protein>
<dbReference type="InterPro" id="IPR023573">
    <property type="entry name" value="Ribosomal_eL20_dom"/>
</dbReference>
<dbReference type="GO" id="GO:1990904">
    <property type="term" value="C:ribonucleoprotein complex"/>
    <property type="evidence" value="ECO:0007669"/>
    <property type="project" value="UniProtKB-KW"/>
</dbReference>
<keyword evidence="2 4" id="KW-0689">Ribosomal protein</keyword>
<dbReference type="SUPFAM" id="SSF160374">
    <property type="entry name" value="RplX-like"/>
    <property type="match status" value="1"/>
</dbReference>
<dbReference type="STRING" id="1890364.A0A2P6NF31"/>